<evidence type="ECO:0000313" key="6">
    <source>
        <dbReference type="Proteomes" id="UP000177309"/>
    </source>
</evidence>
<dbReference type="InterPro" id="IPR001482">
    <property type="entry name" value="T2SS/T4SS_dom"/>
</dbReference>
<dbReference type="Gene3D" id="3.40.50.300">
    <property type="entry name" value="P-loop containing nucleotide triphosphate hydrolases"/>
    <property type="match status" value="1"/>
</dbReference>
<dbReference type="PROSITE" id="PS00662">
    <property type="entry name" value="T2SP_E"/>
    <property type="match status" value="1"/>
</dbReference>
<dbReference type="SMART" id="SM00382">
    <property type="entry name" value="AAA"/>
    <property type="match status" value="1"/>
</dbReference>
<dbReference type="SUPFAM" id="SSF52540">
    <property type="entry name" value="P-loop containing nucleoside triphosphate hydrolases"/>
    <property type="match status" value="1"/>
</dbReference>
<dbReference type="PANTHER" id="PTHR30258">
    <property type="entry name" value="TYPE II SECRETION SYSTEM PROTEIN GSPE-RELATED"/>
    <property type="match status" value="1"/>
</dbReference>
<accession>A0A1F4TM14</accession>
<comment type="similarity">
    <text evidence="1">Belongs to the GSP E family.</text>
</comment>
<organism evidence="5 6">
    <name type="scientific">candidate division WOR-1 bacterium RIFOXYC2_FULL_41_25</name>
    <dbReference type="NCBI Taxonomy" id="1802586"/>
    <lineage>
        <taxon>Bacteria</taxon>
        <taxon>Bacillati</taxon>
        <taxon>Saganbacteria</taxon>
    </lineage>
</organism>
<evidence type="ECO:0000256" key="1">
    <source>
        <dbReference type="ARBA" id="ARBA00006611"/>
    </source>
</evidence>
<dbReference type="InterPro" id="IPR003593">
    <property type="entry name" value="AAA+_ATPase"/>
</dbReference>
<dbReference type="AlphaFoldDB" id="A0A1F4TM14"/>
<comment type="caution">
    <text evidence="5">The sequence shown here is derived from an EMBL/GenBank/DDBJ whole genome shotgun (WGS) entry which is preliminary data.</text>
</comment>
<dbReference type="CDD" id="cd01129">
    <property type="entry name" value="PulE-GspE-like"/>
    <property type="match status" value="1"/>
</dbReference>
<name>A0A1F4TM14_UNCSA</name>
<feature type="domain" description="Bacterial type II secretion system protein E" evidence="4">
    <location>
        <begin position="200"/>
        <end position="214"/>
    </location>
</feature>
<gene>
    <name evidence="5" type="ORF">A2462_08725</name>
</gene>
<evidence type="ECO:0000313" key="5">
    <source>
        <dbReference type="EMBL" id="OGC33113.1"/>
    </source>
</evidence>
<keyword evidence="3" id="KW-0067">ATP-binding</keyword>
<dbReference type="GO" id="GO:0005886">
    <property type="term" value="C:plasma membrane"/>
    <property type="evidence" value="ECO:0007669"/>
    <property type="project" value="TreeGrafter"/>
</dbReference>
<sequence>MNSAPTLLDEIINKAIELNASDIHLEPREKFLKVRYRVDGLLQDGNIIQKSKQAALISRVKVMVNLDIAESRLPQDGRTNYQSVDLRVSTIPTLHGEKSVIRVLRREHAHLKLAALGMEAEELDLYKKMLAKKNGIVLVTGPTGSGKTTTLYATLTTLNDKEVNIITIEDPVEYQLPGINQIQVNSKSGLTFARGLRSILRQDPDIIMIGEIRDLETAKIAVQAALTGHLVLATLHTNDAPSAVTRLVEMGIDKYLVEASVIGVIAQRLARKITPNGFKGRIGIYEVMLGTKPHREMRSLKSNGWRKIGQGVTTQEEVARVVFLDD</sequence>
<dbReference type="PANTHER" id="PTHR30258:SF2">
    <property type="entry name" value="COMG OPERON PROTEIN 1"/>
    <property type="match status" value="1"/>
</dbReference>
<reference evidence="5 6" key="1">
    <citation type="journal article" date="2016" name="Nat. Commun.">
        <title>Thousands of microbial genomes shed light on interconnected biogeochemical processes in an aquifer system.</title>
        <authorList>
            <person name="Anantharaman K."/>
            <person name="Brown C.T."/>
            <person name="Hug L.A."/>
            <person name="Sharon I."/>
            <person name="Castelle C.J."/>
            <person name="Probst A.J."/>
            <person name="Thomas B.C."/>
            <person name="Singh A."/>
            <person name="Wilkins M.J."/>
            <person name="Karaoz U."/>
            <person name="Brodie E.L."/>
            <person name="Williams K.H."/>
            <person name="Hubbard S.S."/>
            <person name="Banfield J.F."/>
        </authorList>
    </citation>
    <scope>NUCLEOTIDE SEQUENCE [LARGE SCALE GENOMIC DNA]</scope>
</reference>
<evidence type="ECO:0000256" key="3">
    <source>
        <dbReference type="ARBA" id="ARBA00022840"/>
    </source>
</evidence>
<dbReference type="GO" id="GO:0016887">
    <property type="term" value="F:ATP hydrolysis activity"/>
    <property type="evidence" value="ECO:0007669"/>
    <property type="project" value="TreeGrafter"/>
</dbReference>
<evidence type="ECO:0000259" key="4">
    <source>
        <dbReference type="PROSITE" id="PS00662"/>
    </source>
</evidence>
<dbReference type="Gene3D" id="3.30.450.90">
    <property type="match status" value="1"/>
</dbReference>
<evidence type="ECO:0000256" key="2">
    <source>
        <dbReference type="ARBA" id="ARBA00022741"/>
    </source>
</evidence>
<proteinExistence type="inferred from homology"/>
<dbReference type="Proteomes" id="UP000177309">
    <property type="component" value="Unassembled WGS sequence"/>
</dbReference>
<dbReference type="GO" id="GO:0005524">
    <property type="term" value="F:ATP binding"/>
    <property type="evidence" value="ECO:0007669"/>
    <property type="project" value="UniProtKB-KW"/>
</dbReference>
<dbReference type="Pfam" id="PF00437">
    <property type="entry name" value="T2SSE"/>
    <property type="match status" value="1"/>
</dbReference>
<dbReference type="InterPro" id="IPR027417">
    <property type="entry name" value="P-loop_NTPase"/>
</dbReference>
<protein>
    <recommendedName>
        <fullName evidence="4">Bacterial type II secretion system protein E domain-containing protein</fullName>
    </recommendedName>
</protein>
<keyword evidence="2" id="KW-0547">Nucleotide-binding</keyword>
<dbReference type="EMBL" id="MEUI01000040">
    <property type="protein sequence ID" value="OGC33113.1"/>
    <property type="molecule type" value="Genomic_DNA"/>
</dbReference>